<dbReference type="Proteomes" id="UP000266861">
    <property type="component" value="Unassembled WGS sequence"/>
</dbReference>
<name>A0A397JUN9_9GLOM</name>
<evidence type="ECO:0000313" key="3">
    <source>
        <dbReference type="EMBL" id="RHZ88944.1"/>
    </source>
</evidence>
<evidence type="ECO:0000256" key="1">
    <source>
        <dbReference type="PROSITE-ProRule" id="PRU00325"/>
    </source>
</evidence>
<keyword evidence="1" id="KW-0862">Zinc</keyword>
<accession>A0A397JUN9</accession>
<organism evidence="3 4">
    <name type="scientific">Diversispora epigaea</name>
    <dbReference type="NCBI Taxonomy" id="1348612"/>
    <lineage>
        <taxon>Eukaryota</taxon>
        <taxon>Fungi</taxon>
        <taxon>Fungi incertae sedis</taxon>
        <taxon>Mucoromycota</taxon>
        <taxon>Glomeromycotina</taxon>
        <taxon>Glomeromycetes</taxon>
        <taxon>Diversisporales</taxon>
        <taxon>Diversisporaceae</taxon>
        <taxon>Diversispora</taxon>
    </lineage>
</organism>
<protein>
    <recommendedName>
        <fullName evidence="2">SWIM-type domain-containing protein</fullName>
    </recommendedName>
</protein>
<dbReference type="PROSITE" id="PS50966">
    <property type="entry name" value="ZF_SWIM"/>
    <property type="match status" value="1"/>
</dbReference>
<dbReference type="GO" id="GO:0008270">
    <property type="term" value="F:zinc ion binding"/>
    <property type="evidence" value="ECO:0007669"/>
    <property type="project" value="UniProtKB-KW"/>
</dbReference>
<evidence type="ECO:0000313" key="4">
    <source>
        <dbReference type="Proteomes" id="UP000266861"/>
    </source>
</evidence>
<proteinExistence type="predicted"/>
<sequence length="261" mass="30445">MHYQCLIASLEDELEKQAVSNLPEDMFSEDLFDACVIELDQLITDLDLTRIYELWHIFSINKRSEHFIVLYDNTAHLCTCLTLINHDIVCRHFFVVMLISPTTRFHIGIVLQRWYTDLSVIDVDLNFSSVNFFKLEHATEINFSHLDTIWSNYVFTKELAKKIETEIVGQVKNSNDIIEFAFTIDNLIGIKTKGQKPKEFDHVNIKRKSKKRETFKPNQNDKENSIDLQKILQDNGSNELTNSETSNKRTCRICNKKGHNV</sequence>
<gene>
    <name evidence="3" type="ORF">Glove_19g6</name>
</gene>
<keyword evidence="1" id="KW-0479">Metal-binding</keyword>
<keyword evidence="1" id="KW-0863">Zinc-finger</keyword>
<dbReference type="InterPro" id="IPR007527">
    <property type="entry name" value="Znf_SWIM"/>
</dbReference>
<evidence type="ECO:0000259" key="2">
    <source>
        <dbReference type="PROSITE" id="PS50966"/>
    </source>
</evidence>
<feature type="domain" description="SWIM-type" evidence="2">
    <location>
        <begin position="67"/>
        <end position="101"/>
    </location>
</feature>
<keyword evidence="4" id="KW-1185">Reference proteome</keyword>
<dbReference type="OrthoDB" id="2370017at2759"/>
<comment type="caution">
    <text evidence="3">The sequence shown here is derived from an EMBL/GenBank/DDBJ whole genome shotgun (WGS) entry which is preliminary data.</text>
</comment>
<reference evidence="3 4" key="1">
    <citation type="submission" date="2018-08" db="EMBL/GenBank/DDBJ databases">
        <title>Genome and evolution of the arbuscular mycorrhizal fungus Diversispora epigaea (formerly Glomus versiforme) and its bacterial endosymbionts.</title>
        <authorList>
            <person name="Sun X."/>
            <person name="Fei Z."/>
            <person name="Harrison M."/>
        </authorList>
    </citation>
    <scope>NUCLEOTIDE SEQUENCE [LARGE SCALE GENOMIC DNA]</scope>
    <source>
        <strain evidence="3 4">IT104</strain>
    </source>
</reference>
<dbReference type="AlphaFoldDB" id="A0A397JUN9"/>
<dbReference type="EMBL" id="PQFF01000017">
    <property type="protein sequence ID" value="RHZ88944.1"/>
    <property type="molecule type" value="Genomic_DNA"/>
</dbReference>